<dbReference type="PRINTS" id="PR00332">
    <property type="entry name" value="HISTRIAD"/>
</dbReference>
<protein>
    <recommendedName>
        <fullName evidence="6">HIT domain-containing protein</fullName>
    </recommendedName>
</protein>
<dbReference type="GeneID" id="28966850"/>
<evidence type="ECO:0000259" key="6">
    <source>
        <dbReference type="PROSITE" id="PS51084"/>
    </source>
</evidence>
<dbReference type="PROSITE" id="PS51084">
    <property type="entry name" value="HIT_2"/>
    <property type="match status" value="1"/>
</dbReference>
<evidence type="ECO:0000313" key="7">
    <source>
        <dbReference type="EMBL" id="OBR87127.1"/>
    </source>
</evidence>
<dbReference type="AlphaFoldDB" id="A0A1A6AAN3"/>
<feature type="short sequence motif" description="Histidine triad motif" evidence="4 5">
    <location>
        <begin position="116"/>
        <end position="120"/>
    </location>
</feature>
<sequence>MPTFLSCFPSRKTLGDEDSLAPLSGGGCIFCNVSKEKGFNIVYEDEELIAFHDRTPRAKVHLLIIPRRHLVSSVKELRREHIPLLNAMTDLASTLVPSNPPPKTGFHIPPFSSVPHLHLHVFSGKHTFIGRFKYPISGISGKSGDKGYGWFVTPDQVIKILHVGKAVGLGRG</sequence>
<dbReference type="InterPro" id="IPR036265">
    <property type="entry name" value="HIT-like_sf"/>
</dbReference>
<dbReference type="SUPFAM" id="SSF54197">
    <property type="entry name" value="HIT-like"/>
    <property type="match status" value="1"/>
</dbReference>
<proteinExistence type="predicted"/>
<dbReference type="VEuPathDB" id="FungiDB:I303_03151"/>
<feature type="active site" description="Tele-AMP-histidine intermediate" evidence="3">
    <location>
        <position position="118"/>
    </location>
</feature>
<gene>
    <name evidence="7" type="ORF">I303_03151</name>
    <name evidence="8" type="ORF">I303_103131</name>
</gene>
<reference evidence="8" key="2">
    <citation type="submission" date="2013-07" db="EMBL/GenBank/DDBJ databases">
        <authorList>
            <consortium name="The Broad Institute Genome Sequencing Platform"/>
            <person name="Cuomo C."/>
            <person name="Litvintseva A."/>
            <person name="Chen Y."/>
            <person name="Heitman J."/>
            <person name="Sun S."/>
            <person name="Springer D."/>
            <person name="Dromer F."/>
            <person name="Young S.K."/>
            <person name="Zeng Q."/>
            <person name="Gargeya S."/>
            <person name="Fitzgerald M."/>
            <person name="Abouelleil A."/>
            <person name="Alvarado L."/>
            <person name="Berlin A.M."/>
            <person name="Chapman S.B."/>
            <person name="Dewar J."/>
            <person name="Goldberg J."/>
            <person name="Griggs A."/>
            <person name="Gujja S."/>
            <person name="Hansen M."/>
            <person name="Howarth C."/>
            <person name="Imamovic A."/>
            <person name="Larimer J."/>
            <person name="McCowan C."/>
            <person name="Murphy C."/>
            <person name="Pearson M."/>
            <person name="Priest M."/>
            <person name="Roberts A."/>
            <person name="Saif S."/>
            <person name="Shea T."/>
            <person name="Sykes S."/>
            <person name="Wortman J."/>
            <person name="Nusbaum C."/>
            <person name="Birren B."/>
        </authorList>
    </citation>
    <scope>NUCLEOTIDE SEQUENCE</scope>
    <source>
        <strain evidence="8">CBS 10117</strain>
    </source>
</reference>
<name>A0A1A6AAN3_9TREE</name>
<dbReference type="Pfam" id="PF11969">
    <property type="entry name" value="DcpS_C"/>
    <property type="match status" value="1"/>
</dbReference>
<dbReference type="PANTHER" id="PTHR12486:SF5">
    <property type="entry name" value="ADENOSINE 5'-MONOPHOSPHORAMIDASE HINT3"/>
    <property type="match status" value="1"/>
</dbReference>
<evidence type="ECO:0000256" key="2">
    <source>
        <dbReference type="ARBA" id="ARBA00022801"/>
    </source>
</evidence>
<dbReference type="KEGG" id="kdj:28966850"/>
<dbReference type="GO" id="GO:0016787">
    <property type="term" value="F:hydrolase activity"/>
    <property type="evidence" value="ECO:0007669"/>
    <property type="project" value="UniProtKB-KW"/>
</dbReference>
<feature type="domain" description="HIT" evidence="6">
    <location>
        <begin position="29"/>
        <end position="134"/>
    </location>
</feature>
<evidence type="ECO:0000256" key="4">
    <source>
        <dbReference type="PIRSR" id="PIRSR601310-3"/>
    </source>
</evidence>
<dbReference type="InterPro" id="IPR011146">
    <property type="entry name" value="HIT-like"/>
</dbReference>
<keyword evidence="2" id="KW-0378">Hydrolase</keyword>
<reference evidence="7" key="1">
    <citation type="submission" date="2013-07" db="EMBL/GenBank/DDBJ databases">
        <title>The Genome Sequence of Cryptococcus dejecticola CBS10117.</title>
        <authorList>
            <consortium name="The Broad Institute Genome Sequencing Platform"/>
            <person name="Cuomo C."/>
            <person name="Litvintseva A."/>
            <person name="Chen Y."/>
            <person name="Heitman J."/>
            <person name="Sun S."/>
            <person name="Springer D."/>
            <person name="Dromer F."/>
            <person name="Young S.K."/>
            <person name="Zeng Q."/>
            <person name="Gargeya S."/>
            <person name="Fitzgerald M."/>
            <person name="Abouelleil A."/>
            <person name="Alvarado L."/>
            <person name="Berlin A.M."/>
            <person name="Chapman S.B."/>
            <person name="Dewar J."/>
            <person name="Goldberg J."/>
            <person name="Griggs A."/>
            <person name="Gujja S."/>
            <person name="Hansen M."/>
            <person name="Howarth C."/>
            <person name="Imamovic A."/>
            <person name="Larimer J."/>
            <person name="McCowan C."/>
            <person name="Murphy C."/>
            <person name="Pearson M."/>
            <person name="Priest M."/>
            <person name="Roberts A."/>
            <person name="Saif S."/>
            <person name="Shea T."/>
            <person name="Sykes S."/>
            <person name="Wortman J."/>
            <person name="Nusbaum C."/>
            <person name="Birren B."/>
        </authorList>
    </citation>
    <scope>NUCLEOTIDE SEQUENCE [LARGE SCALE GENOMIC DNA]</scope>
    <source>
        <strain evidence="7">CBS 10117</strain>
    </source>
</reference>
<evidence type="ECO:0000256" key="5">
    <source>
        <dbReference type="PROSITE-ProRule" id="PRU00464"/>
    </source>
</evidence>
<dbReference type="GO" id="GO:0000166">
    <property type="term" value="F:nucleotide binding"/>
    <property type="evidence" value="ECO:0007669"/>
    <property type="project" value="UniProtKB-KW"/>
</dbReference>
<reference evidence="8" key="3">
    <citation type="submission" date="2024-02" db="EMBL/GenBank/DDBJ databases">
        <title>Comparative genomics of Cryptococcus and Kwoniella reveals pathogenesis evolution and contrasting modes of karyotype evolution via chromosome fusion or intercentromeric recombination.</title>
        <authorList>
            <person name="Coelho M.A."/>
            <person name="David-Palma M."/>
            <person name="Shea T."/>
            <person name="Bowers K."/>
            <person name="McGinley-Smith S."/>
            <person name="Mohammad A.W."/>
            <person name="Gnirke A."/>
            <person name="Yurkov A.M."/>
            <person name="Nowrousian M."/>
            <person name="Sun S."/>
            <person name="Cuomo C.A."/>
            <person name="Heitman J."/>
        </authorList>
    </citation>
    <scope>NUCLEOTIDE SEQUENCE</scope>
    <source>
        <strain evidence="8">CBS 10117</strain>
    </source>
</reference>
<dbReference type="EMBL" id="CP144532">
    <property type="protein sequence ID" value="WWC60557.1"/>
    <property type="molecule type" value="Genomic_DNA"/>
</dbReference>
<dbReference type="RefSeq" id="XP_018264969.1">
    <property type="nucleotide sequence ID" value="XM_018406475.1"/>
</dbReference>
<keyword evidence="1" id="KW-0547">Nucleotide-binding</keyword>
<keyword evidence="9" id="KW-1185">Reference proteome</keyword>
<dbReference type="InterPro" id="IPR001310">
    <property type="entry name" value="Histidine_triad_HIT"/>
</dbReference>
<evidence type="ECO:0000256" key="1">
    <source>
        <dbReference type="ARBA" id="ARBA00022741"/>
    </source>
</evidence>
<organism evidence="7">
    <name type="scientific">Kwoniella dejecticola CBS 10117</name>
    <dbReference type="NCBI Taxonomy" id="1296121"/>
    <lineage>
        <taxon>Eukaryota</taxon>
        <taxon>Fungi</taxon>
        <taxon>Dikarya</taxon>
        <taxon>Basidiomycota</taxon>
        <taxon>Agaricomycotina</taxon>
        <taxon>Tremellomycetes</taxon>
        <taxon>Tremellales</taxon>
        <taxon>Cryptococcaceae</taxon>
        <taxon>Kwoniella</taxon>
    </lineage>
</organism>
<dbReference type="Proteomes" id="UP000078595">
    <property type="component" value="Chromosome 3"/>
</dbReference>
<evidence type="ECO:0000256" key="3">
    <source>
        <dbReference type="PIRSR" id="PIRSR601310-1"/>
    </source>
</evidence>
<evidence type="ECO:0000313" key="9">
    <source>
        <dbReference type="Proteomes" id="UP000078595"/>
    </source>
</evidence>
<dbReference type="Gene3D" id="3.30.428.10">
    <property type="entry name" value="HIT-like"/>
    <property type="match status" value="1"/>
</dbReference>
<accession>A0A1A6AAN3</accession>
<dbReference type="PANTHER" id="PTHR12486">
    <property type="entry name" value="APRATAXIN-RELATED"/>
    <property type="match status" value="1"/>
</dbReference>
<dbReference type="EMBL" id="KI894029">
    <property type="protein sequence ID" value="OBR87127.1"/>
    <property type="molecule type" value="Genomic_DNA"/>
</dbReference>
<evidence type="ECO:0000313" key="8">
    <source>
        <dbReference type="EMBL" id="WWC60557.1"/>
    </source>
</evidence>
<dbReference type="OrthoDB" id="1915375at2759"/>
<dbReference type="STRING" id="1296121.A0A1A6AAN3"/>